<dbReference type="AlphaFoldDB" id="A0AAU7DWU1"/>
<name>A0AAU7DWU1_9MICO</name>
<organism evidence="1">
    <name type="scientific">Jonesiaceae bacterium BS-20</name>
    <dbReference type="NCBI Taxonomy" id="3120821"/>
    <lineage>
        <taxon>Bacteria</taxon>
        <taxon>Bacillati</taxon>
        <taxon>Actinomycetota</taxon>
        <taxon>Actinomycetes</taxon>
        <taxon>Micrococcales</taxon>
        <taxon>Jonesiaceae</taxon>
    </lineage>
</organism>
<protein>
    <submittedName>
        <fullName evidence="1">GlcNAc-transferase family protein</fullName>
    </submittedName>
</protein>
<reference evidence="1" key="1">
    <citation type="submission" date="2024-02" db="EMBL/GenBank/DDBJ databases">
        <title>Tomenella chthoni gen. nov. sp. nov., a member of the family Jonesiaceae isolated from bat guano.</title>
        <authorList>
            <person name="Miller S.L."/>
            <person name="King J."/>
            <person name="Sankaranarayanan K."/>
            <person name="Lawson P.A."/>
        </authorList>
    </citation>
    <scope>NUCLEOTIDE SEQUENCE</scope>
    <source>
        <strain evidence="1">BS-20</strain>
    </source>
</reference>
<evidence type="ECO:0000313" key="1">
    <source>
        <dbReference type="EMBL" id="XBH21750.1"/>
    </source>
</evidence>
<accession>A0AAU7DWU1</accession>
<dbReference type="EMBL" id="CP146203">
    <property type="protein sequence ID" value="XBH21750.1"/>
    <property type="molecule type" value="Genomic_DNA"/>
</dbReference>
<sequence length="219" mass="24087">MLRTTPVDWNRGQGLGWAKRLTDNLYRDETLALQIDSHSVFETNWDTNLIAQRNEKDDPRAVLSSYPPAFSFDTHGEVQFATYLPNEVAIKEFVEPGVPKFYGRPTGNFTSPVPFVAGGMQFGPGSTPTNAFGMAKKLDDSATLEVGAEIAAVNGKEIDWGVEPIIRKGDTLTYHVLMTRGQAAANFTTEADLTDVLDDTTPLNLEVIRPSSVKSKEHP</sequence>
<dbReference type="PANTHER" id="PTHR34496:SF10">
    <property type="entry name" value="GLCNAC TRANSFERASE"/>
    <property type="match status" value="1"/>
</dbReference>
<dbReference type="Pfam" id="PF11397">
    <property type="entry name" value="GlcNAc"/>
    <property type="match status" value="1"/>
</dbReference>
<gene>
    <name evidence="1" type="ORF">V5R04_00545</name>
</gene>
<dbReference type="InterPro" id="IPR021067">
    <property type="entry name" value="Glycosyltransferase"/>
</dbReference>
<proteinExistence type="predicted"/>
<dbReference type="PANTHER" id="PTHR34496">
    <property type="entry name" value="GLCNAC TRANSFERASE-RELATED"/>
    <property type="match status" value="1"/>
</dbReference>